<keyword evidence="2" id="KW-0808">Transferase</keyword>
<dbReference type="SUPFAM" id="SSF53448">
    <property type="entry name" value="Nucleotide-diphospho-sugar transferases"/>
    <property type="match status" value="1"/>
</dbReference>
<comment type="caution">
    <text evidence="2">The sequence shown here is derived from an EMBL/GenBank/DDBJ whole genome shotgun (WGS) entry which is preliminary data.</text>
</comment>
<evidence type="ECO:0000313" key="2">
    <source>
        <dbReference type="EMBL" id="RUO64282.1"/>
    </source>
</evidence>
<dbReference type="PANTHER" id="PTHR22916">
    <property type="entry name" value="GLYCOSYLTRANSFERASE"/>
    <property type="match status" value="1"/>
</dbReference>
<evidence type="ECO:0000259" key="1">
    <source>
        <dbReference type="Pfam" id="PF00535"/>
    </source>
</evidence>
<dbReference type="PANTHER" id="PTHR22916:SF3">
    <property type="entry name" value="UDP-GLCNAC:BETAGAL BETA-1,3-N-ACETYLGLUCOSAMINYLTRANSFERASE-LIKE PROTEIN 1"/>
    <property type="match status" value="1"/>
</dbReference>
<dbReference type="Gene3D" id="3.90.550.10">
    <property type="entry name" value="Spore Coat Polysaccharide Biosynthesis Protein SpsA, Chain A"/>
    <property type="match status" value="1"/>
</dbReference>
<proteinExistence type="predicted"/>
<dbReference type="Pfam" id="PF00535">
    <property type="entry name" value="Glycos_transf_2"/>
    <property type="match status" value="1"/>
</dbReference>
<gene>
    <name evidence="2" type="ORF">CWI73_08985</name>
</gene>
<dbReference type="InterPro" id="IPR029044">
    <property type="entry name" value="Nucleotide-diphossugar_trans"/>
</dbReference>
<sequence length="319" mass="36361">MNREWYLNLTKKTPEEADILKYWTTENSRPLVSICCATYNQENYIEDAIIGFLSQKTSFPFEIIINDDASTDSTLDVILQYASKYPNIIKVNTHRENQYSRGVKPVRDILIPQAKGKYIALCEGDDYWTASDKLEKQVKALEEKETCNICFSAGEALYANGRKEPLAVHGLDVVHYEVGDVVSGGGGFMPTASIMVRNVKEIIERLHKIDSPVGDVVLQILFSYEGGAIFIPEKMVTYRVMSVGSWSSSRSLEERLKHRIKMLKTYNQIANMYPILAQQLSRTSRNAFYADMKVSIKKKDTLTFIKLLIIYFRSVFSRG</sequence>
<feature type="domain" description="Glycosyltransferase 2-like" evidence="1">
    <location>
        <begin position="33"/>
        <end position="152"/>
    </location>
</feature>
<accession>A0A432YRT6</accession>
<dbReference type="Proteomes" id="UP000288361">
    <property type="component" value="Unassembled WGS sequence"/>
</dbReference>
<reference evidence="2 3" key="1">
    <citation type="journal article" date="2011" name="Front. Microbiol.">
        <title>Genomic signatures of strain selection and enhancement in Bacillus atrophaeus var. globigii, a historical biowarfare simulant.</title>
        <authorList>
            <person name="Gibbons H.S."/>
            <person name="Broomall S.M."/>
            <person name="McNew L.A."/>
            <person name="Daligault H."/>
            <person name="Chapman C."/>
            <person name="Bruce D."/>
            <person name="Karavis M."/>
            <person name="Krepps M."/>
            <person name="McGregor P.A."/>
            <person name="Hong C."/>
            <person name="Park K.H."/>
            <person name="Akmal A."/>
            <person name="Feldman A."/>
            <person name="Lin J.S."/>
            <person name="Chang W.E."/>
            <person name="Higgs B.W."/>
            <person name="Demirev P."/>
            <person name="Lindquist J."/>
            <person name="Liem A."/>
            <person name="Fochler E."/>
            <person name="Read T.D."/>
            <person name="Tapia R."/>
            <person name="Johnson S."/>
            <person name="Bishop-Lilly K.A."/>
            <person name="Detter C."/>
            <person name="Han C."/>
            <person name="Sozhamannan S."/>
            <person name="Rosenzweig C.N."/>
            <person name="Skowronski E.W."/>
        </authorList>
    </citation>
    <scope>NUCLEOTIDE SEQUENCE [LARGE SCALE GENOMIC DNA]</scope>
    <source>
        <strain evidence="2 3">TPS4-2</strain>
    </source>
</reference>
<name>A0A432YRT6_9GAMM</name>
<organism evidence="2 3">
    <name type="scientific">Idiomarina piscisalsi</name>
    <dbReference type="NCBI Taxonomy" id="1096243"/>
    <lineage>
        <taxon>Bacteria</taxon>
        <taxon>Pseudomonadati</taxon>
        <taxon>Pseudomonadota</taxon>
        <taxon>Gammaproteobacteria</taxon>
        <taxon>Alteromonadales</taxon>
        <taxon>Idiomarinaceae</taxon>
        <taxon>Idiomarina</taxon>
    </lineage>
</organism>
<dbReference type="EMBL" id="PIQA01000006">
    <property type="protein sequence ID" value="RUO64282.1"/>
    <property type="molecule type" value="Genomic_DNA"/>
</dbReference>
<dbReference type="GO" id="GO:0016758">
    <property type="term" value="F:hexosyltransferase activity"/>
    <property type="evidence" value="ECO:0007669"/>
    <property type="project" value="UniProtKB-ARBA"/>
</dbReference>
<dbReference type="InterPro" id="IPR001173">
    <property type="entry name" value="Glyco_trans_2-like"/>
</dbReference>
<dbReference type="AlphaFoldDB" id="A0A432YRT6"/>
<evidence type="ECO:0000313" key="3">
    <source>
        <dbReference type="Proteomes" id="UP000288361"/>
    </source>
</evidence>
<protein>
    <submittedName>
        <fullName evidence="2">Glycosyl transferase</fullName>
    </submittedName>
</protein>